<dbReference type="EMBL" id="BK032510">
    <property type="protein sequence ID" value="DAF44164.1"/>
    <property type="molecule type" value="Genomic_DNA"/>
</dbReference>
<organism evidence="1">
    <name type="scientific">Myoviridae sp. ctNQV2</name>
    <dbReference type="NCBI Taxonomy" id="2827683"/>
    <lineage>
        <taxon>Viruses</taxon>
        <taxon>Duplodnaviria</taxon>
        <taxon>Heunggongvirae</taxon>
        <taxon>Uroviricota</taxon>
        <taxon>Caudoviricetes</taxon>
    </lineage>
</organism>
<protein>
    <submittedName>
        <fullName evidence="1">Uncharacterized protein</fullName>
    </submittedName>
</protein>
<accession>A0A8S5RZF8</accession>
<sequence>MLMKNLNDVFSNTSFFFYYFSYKSLFYDI</sequence>
<evidence type="ECO:0000313" key="1">
    <source>
        <dbReference type="EMBL" id="DAF44164.1"/>
    </source>
</evidence>
<name>A0A8S5RZF8_9CAUD</name>
<proteinExistence type="predicted"/>
<reference evidence="1" key="1">
    <citation type="journal article" date="2021" name="Proc. Natl. Acad. Sci. U.S.A.">
        <title>A Catalog of Tens of Thousands of Viruses from Human Metagenomes Reveals Hidden Associations with Chronic Diseases.</title>
        <authorList>
            <person name="Tisza M.J."/>
            <person name="Buck C.B."/>
        </authorList>
    </citation>
    <scope>NUCLEOTIDE SEQUENCE</scope>
    <source>
        <strain evidence="1">CtNQV2</strain>
    </source>
</reference>